<dbReference type="Gene3D" id="3.20.20.80">
    <property type="entry name" value="Glycosidases"/>
    <property type="match status" value="1"/>
</dbReference>
<evidence type="ECO:0000256" key="1">
    <source>
        <dbReference type="ARBA" id="ARBA00000826"/>
    </source>
</evidence>
<evidence type="ECO:0000313" key="12">
    <source>
        <dbReference type="Proteomes" id="UP001056035"/>
    </source>
</evidence>
<keyword evidence="4 9" id="KW-0321">Glycogen metabolism</keyword>
<evidence type="ECO:0000256" key="4">
    <source>
        <dbReference type="ARBA" id="ARBA00022600"/>
    </source>
</evidence>
<keyword evidence="8 9" id="KW-0119">Carbohydrate metabolism</keyword>
<dbReference type="SMART" id="SM00642">
    <property type="entry name" value="Aamy"/>
    <property type="match status" value="1"/>
</dbReference>
<dbReference type="NCBIfam" id="NF003811">
    <property type="entry name" value="PRK05402.1"/>
    <property type="match status" value="1"/>
</dbReference>
<dbReference type="CDD" id="cd02855">
    <property type="entry name" value="E_set_GBE_prok_N"/>
    <property type="match status" value="1"/>
</dbReference>
<keyword evidence="7 9" id="KW-0320">Glycogen biosynthesis</keyword>
<dbReference type="EC" id="2.4.1.18" evidence="9"/>
<dbReference type="Pfam" id="PF00128">
    <property type="entry name" value="Alpha-amylase"/>
    <property type="match status" value="1"/>
</dbReference>
<dbReference type="CDD" id="cd11322">
    <property type="entry name" value="AmyAc_Glg_BE"/>
    <property type="match status" value="1"/>
</dbReference>
<comment type="function">
    <text evidence="9">Catalyzes the formation of the alpha-1,6-glucosidic linkages in glycogen by scission of a 1,4-alpha-linked oligosaccharide from growing alpha-1,4-glucan chains and the subsequent attachment of the oligosaccharide to the alpha-1,6 position.</text>
</comment>
<evidence type="ECO:0000313" key="11">
    <source>
        <dbReference type="EMBL" id="UTI62978.1"/>
    </source>
</evidence>
<dbReference type="SUPFAM" id="SSF51445">
    <property type="entry name" value="(Trans)glycosidases"/>
    <property type="match status" value="1"/>
</dbReference>
<keyword evidence="6 9" id="KW-0808">Transferase</keyword>
<dbReference type="PANTHER" id="PTHR43651:SF3">
    <property type="entry name" value="1,4-ALPHA-GLUCAN-BRANCHING ENZYME"/>
    <property type="match status" value="1"/>
</dbReference>
<dbReference type="Proteomes" id="UP001056035">
    <property type="component" value="Chromosome"/>
</dbReference>
<dbReference type="InterPro" id="IPR017853">
    <property type="entry name" value="GH"/>
</dbReference>
<feature type="active site" description="Proton donor" evidence="9">
    <location>
        <position position="373"/>
    </location>
</feature>
<dbReference type="HAMAP" id="MF_00685">
    <property type="entry name" value="GlgB"/>
    <property type="match status" value="1"/>
</dbReference>
<dbReference type="NCBIfam" id="TIGR01515">
    <property type="entry name" value="branching_enzym"/>
    <property type="match status" value="1"/>
</dbReference>
<keyword evidence="5 9" id="KW-0328">Glycosyltransferase</keyword>
<dbReference type="SUPFAM" id="SSF51011">
    <property type="entry name" value="Glycosyl hydrolase domain"/>
    <property type="match status" value="1"/>
</dbReference>
<evidence type="ECO:0000256" key="8">
    <source>
        <dbReference type="ARBA" id="ARBA00023277"/>
    </source>
</evidence>
<comment type="similarity">
    <text evidence="3 9">Belongs to the glycosyl hydrolase 13 family. GlgB subfamily.</text>
</comment>
<keyword evidence="12" id="KW-1185">Reference proteome</keyword>
<dbReference type="PANTHER" id="PTHR43651">
    <property type="entry name" value="1,4-ALPHA-GLUCAN-BRANCHING ENZYME"/>
    <property type="match status" value="1"/>
</dbReference>
<dbReference type="Pfam" id="PF02806">
    <property type="entry name" value="Alpha-amylase_C"/>
    <property type="match status" value="1"/>
</dbReference>
<dbReference type="Gene3D" id="2.60.40.10">
    <property type="entry name" value="Immunoglobulins"/>
    <property type="match status" value="1"/>
</dbReference>
<dbReference type="InterPro" id="IPR013783">
    <property type="entry name" value="Ig-like_fold"/>
</dbReference>
<evidence type="ECO:0000256" key="2">
    <source>
        <dbReference type="ARBA" id="ARBA00004964"/>
    </source>
</evidence>
<feature type="domain" description="Glycosyl hydrolase family 13 catalytic" evidence="10">
    <location>
        <begin position="161"/>
        <end position="497"/>
    </location>
</feature>
<feature type="active site" description="Nucleophile" evidence="9">
    <location>
        <position position="320"/>
    </location>
</feature>
<comment type="subunit">
    <text evidence="9">Monomer.</text>
</comment>
<comment type="catalytic activity">
    <reaction evidence="1 9">
        <text>Transfers a segment of a (1-&gt;4)-alpha-D-glucan chain to a primary hydroxy group in a similar glucan chain.</text>
        <dbReference type="EC" id="2.4.1.18"/>
    </reaction>
</comment>
<dbReference type="InterPro" id="IPR006047">
    <property type="entry name" value="GH13_cat_dom"/>
</dbReference>
<proteinExistence type="inferred from homology"/>
<evidence type="ECO:0000256" key="3">
    <source>
        <dbReference type="ARBA" id="ARBA00009000"/>
    </source>
</evidence>
<dbReference type="InterPro" id="IPR044143">
    <property type="entry name" value="GlgB_N_E_set_prok"/>
</dbReference>
<dbReference type="Gene3D" id="2.60.40.1180">
    <property type="entry name" value="Golgi alpha-mannosidase II"/>
    <property type="match status" value="1"/>
</dbReference>
<dbReference type="InterPro" id="IPR013780">
    <property type="entry name" value="Glyco_hydro_b"/>
</dbReference>
<dbReference type="NCBIfam" id="NF008967">
    <property type="entry name" value="PRK12313.1"/>
    <property type="match status" value="1"/>
</dbReference>
<name>A0ABY5DM13_9ACTN</name>
<evidence type="ECO:0000259" key="10">
    <source>
        <dbReference type="SMART" id="SM00642"/>
    </source>
</evidence>
<organism evidence="11 12">
    <name type="scientific">Paraconexibacter antarcticus</name>
    <dbReference type="NCBI Taxonomy" id="2949664"/>
    <lineage>
        <taxon>Bacteria</taxon>
        <taxon>Bacillati</taxon>
        <taxon>Actinomycetota</taxon>
        <taxon>Thermoleophilia</taxon>
        <taxon>Solirubrobacterales</taxon>
        <taxon>Paraconexibacteraceae</taxon>
        <taxon>Paraconexibacter</taxon>
    </lineage>
</organism>
<reference evidence="11 12" key="1">
    <citation type="submission" date="2022-06" db="EMBL/GenBank/DDBJ databases">
        <title>Paraconexibacter antarcticus.</title>
        <authorList>
            <person name="Kim C.S."/>
        </authorList>
    </citation>
    <scope>NUCLEOTIDE SEQUENCE [LARGE SCALE GENOMIC DNA]</scope>
    <source>
        <strain evidence="11 12">02-257</strain>
    </source>
</reference>
<evidence type="ECO:0000256" key="5">
    <source>
        <dbReference type="ARBA" id="ARBA00022676"/>
    </source>
</evidence>
<dbReference type="RefSeq" id="WP_254569713.1">
    <property type="nucleotide sequence ID" value="NZ_CP098502.1"/>
</dbReference>
<evidence type="ECO:0000256" key="6">
    <source>
        <dbReference type="ARBA" id="ARBA00022679"/>
    </source>
</evidence>
<gene>
    <name evidence="9 11" type="primary">glgB</name>
    <name evidence="11" type="ORF">NBH00_16625</name>
</gene>
<dbReference type="InterPro" id="IPR004193">
    <property type="entry name" value="Glyco_hydro_13_N"/>
</dbReference>
<dbReference type="Pfam" id="PF02922">
    <property type="entry name" value="CBM_48"/>
    <property type="match status" value="1"/>
</dbReference>
<dbReference type="InterPro" id="IPR006407">
    <property type="entry name" value="GlgB"/>
</dbReference>
<dbReference type="InterPro" id="IPR006048">
    <property type="entry name" value="A-amylase/branching_C"/>
</dbReference>
<protein>
    <recommendedName>
        <fullName evidence="9">1,4-alpha-glucan branching enzyme GlgB</fullName>
        <ecNumber evidence="9">2.4.1.18</ecNumber>
    </recommendedName>
    <alternativeName>
        <fullName evidence="9">1,4-alpha-D-glucan:1,4-alpha-D-glucan 6-glucosyl-transferase</fullName>
    </alternativeName>
    <alternativeName>
        <fullName evidence="9">Alpha-(1-&gt;4)-glucan branching enzyme</fullName>
    </alternativeName>
    <alternativeName>
        <fullName evidence="9">Glycogen branching enzyme</fullName>
        <shortName evidence="9">BE</shortName>
    </alternativeName>
</protein>
<dbReference type="GO" id="GO:0003844">
    <property type="term" value="F:1,4-alpha-glucan branching enzyme activity"/>
    <property type="evidence" value="ECO:0007669"/>
    <property type="project" value="UniProtKB-EC"/>
</dbReference>
<sequence length="640" mass="71537">MTRTNGKTKTPPILGELDLHLAGEGRHERIYERLGAHVTTVDGTEGVAFAVWAPNATSVTVIGDFNEWDHDHDAMRAAGSGSSGIWEAFVPGARPGQAYKYAIRTASGDVRLKADPYAAQAQQAPGTDSVVHAPQHGWQDAAWLQRRRAAVPHREPMSVYEVHLGSWRRDPDDPETPLPFAQLAQELAAYATDMGFTHVELLPVMSHPFPGSWGYQVTGYFAPDARHGTPDDFRAFVDTLHAAGIGVILDWVPAHFPKDDWALRRFDGSALYEHEDPRRGEHPDWGTLIFNVGRNEVRNFLLANALYWLREMHVDGLRVDAVASMLYLDYSRKDGEWLPNEHGGRENLETVAFLREFNEVIHAREPGVLSIAEESTAWPGVSRPTHVGGLGFGFKWNMGWMHDTLAYFQQDPIHRKYHHHTLTFSLMYAFSENFVLPLSHDEVVHGKGSILEKMPGDRWQQLANVRALYAYMWAHPGKKLLFMGNELAQEREWSHERSLDWHLLQDAGYGGVQALVRDLNHAYSDLPALWERDDDASAFRWLEANDADANVVCFLREGDPGTPPLVCVCNFAPVVREGYRVGLPSGGTWREVLNSDASAYGGSGVENGTITADEEPWHDQPASAALTLPPLGVIWFSPEL</sequence>
<dbReference type="InterPro" id="IPR037439">
    <property type="entry name" value="Branching_enzy"/>
</dbReference>
<evidence type="ECO:0000256" key="7">
    <source>
        <dbReference type="ARBA" id="ARBA00023056"/>
    </source>
</evidence>
<comment type="pathway">
    <text evidence="2 9">Glycan biosynthesis; glycogen biosynthesis.</text>
</comment>
<accession>A0ABY5DM13</accession>
<evidence type="ECO:0000256" key="9">
    <source>
        <dbReference type="HAMAP-Rule" id="MF_00685"/>
    </source>
</evidence>
<dbReference type="PIRSF" id="PIRSF000463">
    <property type="entry name" value="GlgB"/>
    <property type="match status" value="1"/>
</dbReference>
<dbReference type="EMBL" id="CP098502">
    <property type="protein sequence ID" value="UTI62978.1"/>
    <property type="molecule type" value="Genomic_DNA"/>
</dbReference>